<comment type="subcellular location">
    <subcellularLocation>
        <location evidence="2">Chromosome</location>
    </subcellularLocation>
    <subcellularLocation>
        <location evidence="1">Nucleus</location>
    </subcellularLocation>
</comment>
<dbReference type="OrthoDB" id="10071381at2759"/>
<dbReference type="InterPro" id="IPR039781">
    <property type="entry name" value="Rad21/Rec8-like"/>
</dbReference>
<comment type="caution">
    <text evidence="9">The sequence shown here is derived from an EMBL/GenBank/DDBJ whole genome shotgun (WGS) entry which is preliminary data.</text>
</comment>
<dbReference type="PANTHER" id="PTHR12585">
    <property type="entry name" value="SCC1 / RAD21 FAMILY MEMBER"/>
    <property type="match status" value="1"/>
</dbReference>
<dbReference type="Gene3D" id="1.10.10.580">
    <property type="entry name" value="Structural maintenance of chromosome 1. Chain E"/>
    <property type="match status" value="1"/>
</dbReference>
<organism evidence="9 10">
    <name type="scientific">Ramazzottius varieornatus</name>
    <name type="common">Water bear</name>
    <name type="synonym">Tardigrade</name>
    <dbReference type="NCBI Taxonomy" id="947166"/>
    <lineage>
        <taxon>Eukaryota</taxon>
        <taxon>Metazoa</taxon>
        <taxon>Ecdysozoa</taxon>
        <taxon>Tardigrada</taxon>
        <taxon>Eutardigrada</taxon>
        <taxon>Parachela</taxon>
        <taxon>Hypsibioidea</taxon>
        <taxon>Ramazzottiidae</taxon>
        <taxon>Ramazzottius</taxon>
    </lineage>
</organism>
<comment type="similarity">
    <text evidence="3">Belongs to the rad21 family.</text>
</comment>
<dbReference type="GO" id="GO:0003682">
    <property type="term" value="F:chromatin binding"/>
    <property type="evidence" value="ECO:0007669"/>
    <property type="project" value="TreeGrafter"/>
</dbReference>
<dbReference type="CDD" id="cd21792">
    <property type="entry name" value="Rad21_Rec8_M_NXP1-like"/>
    <property type="match status" value="1"/>
</dbReference>
<accession>A0A1D1VVN1</accession>
<keyword evidence="4" id="KW-0158">Chromosome</keyword>
<dbReference type="Pfam" id="PF04825">
    <property type="entry name" value="Rad21_Rec8_N"/>
    <property type="match status" value="1"/>
</dbReference>
<dbReference type="Pfam" id="PF04824">
    <property type="entry name" value="Rad21_Rec8"/>
    <property type="match status" value="1"/>
</dbReference>
<dbReference type="STRING" id="947166.A0A1D1VVN1"/>
<name>A0A1D1VVN1_RAMVA</name>
<evidence type="ECO:0000256" key="1">
    <source>
        <dbReference type="ARBA" id="ARBA00004123"/>
    </source>
</evidence>
<feature type="region of interest" description="Disordered" evidence="6">
    <location>
        <begin position="471"/>
        <end position="561"/>
    </location>
</feature>
<sequence length="647" mass="72223">MFYAHFVLSKKGPLAKVWLAAHWERKLTKAHVFETNIEQTVEGIMHPRGVKLALRTSGHLLLGVVRIYSRKAKYLLQDCNEALGKIKMAFRPVMIDLPAEHRVASKAALTLAVQEKDIVPREYVVAEIDFDLDFEELSDAELKARFASNQAREEDITMKETVYGATSISRPDDNDLLDEFGEYVEDDFVGIGAPQMEEGVAQDNVEDFAAGMMDDDNMDNMAPEFQVIAADQSVPGPAKEAGLLSDDLPLRSPAAVLHVLDAGDVEQMRGNQSDITLPPPGTDNVANDTANVSAAEEPNATANQSALSTVLRPRAGLSIVKQVQQEQKFSERARPIKRKRKLIIDDQKVIPSDQMRQQLQDTSDITRKPEMAPKNDATMMIKENSSIDKLWHMPGMFFEEAPGMSNKLLAIFADQVLPAIADNSEGEDFFPASFDVDVLRHSVNMRSMQDLDFGPVDNDIPVVPEQQFPEEAEAPMLGPSGRSKRAKVVSTDADDSTLNQTGTLGQPDIPNPDMPVPELEQPAEAGSRGKEVSEQTNAEEEEEEDAEGEESHPEDRGKMSKKTYLVFERFAGLLNRRHTPRHSKPDSTEQSVNFKDLIRGHQTRKEVAQQFYSILVLKKLRALDVEQSEPYADIWLQKGDRFDKFKI</sequence>
<dbReference type="InterPro" id="IPR036390">
    <property type="entry name" value="WH_DNA-bd_sf"/>
</dbReference>
<keyword evidence="5" id="KW-0539">Nucleus</keyword>
<evidence type="ECO:0000259" key="7">
    <source>
        <dbReference type="Pfam" id="PF04824"/>
    </source>
</evidence>
<feature type="compositionally biased region" description="Acidic residues" evidence="6">
    <location>
        <begin position="537"/>
        <end position="548"/>
    </location>
</feature>
<evidence type="ECO:0000256" key="2">
    <source>
        <dbReference type="ARBA" id="ARBA00004286"/>
    </source>
</evidence>
<evidence type="ECO:0000256" key="4">
    <source>
        <dbReference type="ARBA" id="ARBA00022454"/>
    </source>
</evidence>
<evidence type="ECO:0008006" key="11">
    <source>
        <dbReference type="Google" id="ProtNLM"/>
    </source>
</evidence>
<reference evidence="9 10" key="1">
    <citation type="journal article" date="2016" name="Nat. Commun.">
        <title>Extremotolerant tardigrade genome and improved radiotolerance of human cultured cells by tardigrade-unique protein.</title>
        <authorList>
            <person name="Hashimoto T."/>
            <person name="Horikawa D.D."/>
            <person name="Saito Y."/>
            <person name="Kuwahara H."/>
            <person name="Kozuka-Hata H."/>
            <person name="Shin-I T."/>
            <person name="Minakuchi Y."/>
            <person name="Ohishi K."/>
            <person name="Motoyama A."/>
            <person name="Aizu T."/>
            <person name="Enomoto A."/>
            <person name="Kondo K."/>
            <person name="Tanaka S."/>
            <person name="Hara Y."/>
            <person name="Koshikawa S."/>
            <person name="Sagara H."/>
            <person name="Miura T."/>
            <person name="Yokobori S."/>
            <person name="Miyagawa K."/>
            <person name="Suzuki Y."/>
            <person name="Kubo T."/>
            <person name="Oyama M."/>
            <person name="Kohara Y."/>
            <person name="Fujiyama A."/>
            <person name="Arakawa K."/>
            <person name="Katayama T."/>
            <person name="Toyoda A."/>
            <person name="Kunieda T."/>
        </authorList>
    </citation>
    <scope>NUCLEOTIDE SEQUENCE [LARGE SCALE GENOMIC DNA]</scope>
    <source>
        <strain evidence="9 10">YOKOZUNA-1</strain>
    </source>
</reference>
<evidence type="ECO:0000313" key="10">
    <source>
        <dbReference type="Proteomes" id="UP000186922"/>
    </source>
</evidence>
<dbReference type="Proteomes" id="UP000186922">
    <property type="component" value="Unassembled WGS sequence"/>
</dbReference>
<evidence type="ECO:0000256" key="6">
    <source>
        <dbReference type="SAM" id="MobiDB-lite"/>
    </source>
</evidence>
<dbReference type="GO" id="GO:0008278">
    <property type="term" value="C:cohesin complex"/>
    <property type="evidence" value="ECO:0007669"/>
    <property type="project" value="InterPro"/>
</dbReference>
<keyword evidence="10" id="KW-1185">Reference proteome</keyword>
<feature type="domain" description="Rad21/Rec8-like protein N-terminal" evidence="8">
    <location>
        <begin position="1"/>
        <end position="102"/>
    </location>
</feature>
<dbReference type="InterPro" id="IPR006909">
    <property type="entry name" value="Rad21/Rec8_C_eu"/>
</dbReference>
<gene>
    <name evidence="9" type="primary">RvY_14596-1</name>
    <name evidence="9" type="synonym">RvY_14596.1</name>
    <name evidence="9" type="ORF">RvY_14596</name>
</gene>
<evidence type="ECO:0000259" key="8">
    <source>
        <dbReference type="Pfam" id="PF04825"/>
    </source>
</evidence>
<dbReference type="InterPro" id="IPR023093">
    <property type="entry name" value="ScpA-like_C"/>
</dbReference>
<evidence type="ECO:0000256" key="3">
    <source>
        <dbReference type="ARBA" id="ARBA00009870"/>
    </source>
</evidence>
<dbReference type="AlphaFoldDB" id="A0A1D1VVN1"/>
<dbReference type="SUPFAM" id="SSF46785">
    <property type="entry name" value="Winged helix' DNA-binding domain"/>
    <property type="match status" value="1"/>
</dbReference>
<dbReference type="GO" id="GO:0005634">
    <property type="term" value="C:nucleus"/>
    <property type="evidence" value="ECO:0007669"/>
    <property type="project" value="UniProtKB-SubCell"/>
</dbReference>
<evidence type="ECO:0000256" key="5">
    <source>
        <dbReference type="ARBA" id="ARBA00023242"/>
    </source>
</evidence>
<dbReference type="EMBL" id="BDGG01000010">
    <property type="protein sequence ID" value="GAV04293.1"/>
    <property type="molecule type" value="Genomic_DNA"/>
</dbReference>
<proteinExistence type="inferred from homology"/>
<feature type="compositionally biased region" description="Basic and acidic residues" evidence="6">
    <location>
        <begin position="549"/>
        <end position="558"/>
    </location>
</feature>
<protein>
    <recommendedName>
        <fullName evidence="11">Rad21/Rec8-like protein N-terminal domain-containing protein</fullName>
    </recommendedName>
</protein>
<dbReference type="PANTHER" id="PTHR12585:SF69">
    <property type="entry name" value="FI11703P"/>
    <property type="match status" value="1"/>
</dbReference>
<dbReference type="InterPro" id="IPR049589">
    <property type="entry name" value="NXP1_M-like"/>
</dbReference>
<evidence type="ECO:0000313" key="9">
    <source>
        <dbReference type="EMBL" id="GAV04293.1"/>
    </source>
</evidence>
<dbReference type="GO" id="GO:1990414">
    <property type="term" value="P:replication-born double-strand break repair via sister chromatid exchange"/>
    <property type="evidence" value="ECO:0007669"/>
    <property type="project" value="TreeGrafter"/>
</dbReference>
<dbReference type="InterPro" id="IPR006910">
    <property type="entry name" value="Rad21_Rec8_N"/>
</dbReference>
<feature type="domain" description="Rad21/Rec8-like protein C-terminal eukaryotic" evidence="7">
    <location>
        <begin position="600"/>
        <end position="642"/>
    </location>
</feature>
<dbReference type="GO" id="GO:0007062">
    <property type="term" value="P:sister chromatid cohesion"/>
    <property type="evidence" value="ECO:0007669"/>
    <property type="project" value="InterPro"/>
</dbReference>